<dbReference type="Proteomes" id="UP000250266">
    <property type="component" value="Unassembled WGS sequence"/>
</dbReference>
<dbReference type="AlphaFoldDB" id="A0A8E2EKI8"/>
<accession>A0A8E2EKI8</accession>
<evidence type="ECO:0000313" key="2">
    <source>
        <dbReference type="Proteomes" id="UP000250266"/>
    </source>
</evidence>
<proteinExistence type="predicted"/>
<evidence type="ECO:0000313" key="1">
    <source>
        <dbReference type="EMBL" id="OCK85696.1"/>
    </source>
</evidence>
<protein>
    <submittedName>
        <fullName evidence="1">Uncharacterized protein</fullName>
    </submittedName>
</protein>
<keyword evidence="2" id="KW-1185">Reference proteome</keyword>
<reference evidence="1 2" key="1">
    <citation type="journal article" date="2016" name="Nat. Commun.">
        <title>Ectomycorrhizal ecology is imprinted in the genome of the dominant symbiotic fungus Cenococcum geophilum.</title>
        <authorList>
            <consortium name="DOE Joint Genome Institute"/>
            <person name="Peter M."/>
            <person name="Kohler A."/>
            <person name="Ohm R.A."/>
            <person name="Kuo A."/>
            <person name="Krutzmann J."/>
            <person name="Morin E."/>
            <person name="Arend M."/>
            <person name="Barry K.W."/>
            <person name="Binder M."/>
            <person name="Choi C."/>
            <person name="Clum A."/>
            <person name="Copeland A."/>
            <person name="Grisel N."/>
            <person name="Haridas S."/>
            <person name="Kipfer T."/>
            <person name="LaButti K."/>
            <person name="Lindquist E."/>
            <person name="Lipzen A."/>
            <person name="Maire R."/>
            <person name="Meier B."/>
            <person name="Mihaltcheva S."/>
            <person name="Molinier V."/>
            <person name="Murat C."/>
            <person name="Poggeler S."/>
            <person name="Quandt C.A."/>
            <person name="Sperisen C."/>
            <person name="Tritt A."/>
            <person name="Tisserant E."/>
            <person name="Crous P.W."/>
            <person name="Henrissat B."/>
            <person name="Nehls U."/>
            <person name="Egli S."/>
            <person name="Spatafora J.W."/>
            <person name="Grigoriev I.V."/>
            <person name="Martin F.M."/>
        </authorList>
    </citation>
    <scope>NUCLEOTIDE SEQUENCE [LARGE SCALE GENOMIC DNA]</scope>
    <source>
        <strain evidence="1 2">CBS 459.81</strain>
    </source>
</reference>
<gene>
    <name evidence="1" type="ORF">K432DRAFT_388451</name>
</gene>
<dbReference type="EMBL" id="KV744815">
    <property type="protein sequence ID" value="OCK85696.1"/>
    <property type="molecule type" value="Genomic_DNA"/>
</dbReference>
<name>A0A8E2EKI8_9PEZI</name>
<sequence>MASTITHSAHNFALFVPQEGITIYNLAYFFRFAIEAPEDTKLAVKRITFRKPFEFWPPQLAVFSADVILVDCFPNLDEVIFAGFPPPDNVYAAQSYAEFTEQVQDCIIHGLRAISHLINLRNGLASFRFSANWGNRYVDHIANNAKETGEPPAMTEEQVLASAEELDARFDVKIDELIVEMDP</sequence>
<organism evidence="1 2">
    <name type="scientific">Lepidopterella palustris CBS 459.81</name>
    <dbReference type="NCBI Taxonomy" id="1314670"/>
    <lineage>
        <taxon>Eukaryota</taxon>
        <taxon>Fungi</taxon>
        <taxon>Dikarya</taxon>
        <taxon>Ascomycota</taxon>
        <taxon>Pezizomycotina</taxon>
        <taxon>Dothideomycetes</taxon>
        <taxon>Pleosporomycetidae</taxon>
        <taxon>Mytilinidiales</taxon>
        <taxon>Argynnaceae</taxon>
        <taxon>Lepidopterella</taxon>
    </lineage>
</organism>